<evidence type="ECO:0000256" key="4">
    <source>
        <dbReference type="ARBA" id="ARBA00024746"/>
    </source>
</evidence>
<evidence type="ECO:0000256" key="6">
    <source>
        <dbReference type="SAM" id="MobiDB-lite"/>
    </source>
</evidence>
<dbReference type="GO" id="GO:0044781">
    <property type="term" value="P:bacterial-type flagellum organization"/>
    <property type="evidence" value="ECO:0007669"/>
    <property type="project" value="UniProtKB-UniRule"/>
</dbReference>
<feature type="domain" description="FlgD/Vpr Ig-like" evidence="7">
    <location>
        <begin position="108"/>
        <end position="174"/>
    </location>
</feature>
<evidence type="ECO:0000256" key="1">
    <source>
        <dbReference type="ARBA" id="ARBA00010577"/>
    </source>
</evidence>
<dbReference type="OrthoDB" id="9785233at2"/>
<dbReference type="Proteomes" id="UP000309450">
    <property type="component" value="Unassembled WGS sequence"/>
</dbReference>
<dbReference type="EMBL" id="SSND01000001">
    <property type="protein sequence ID" value="THD85527.1"/>
    <property type="molecule type" value="Genomic_DNA"/>
</dbReference>
<evidence type="ECO:0000313" key="9">
    <source>
        <dbReference type="Proteomes" id="UP000309450"/>
    </source>
</evidence>
<dbReference type="Pfam" id="PF13860">
    <property type="entry name" value="FlgD_ig"/>
    <property type="match status" value="1"/>
</dbReference>
<comment type="function">
    <text evidence="4 5">Required for flagellar hook formation. May act as a scaffolding protein.</text>
</comment>
<dbReference type="Pfam" id="PF03963">
    <property type="entry name" value="FlgD"/>
    <property type="match status" value="1"/>
</dbReference>
<keyword evidence="9" id="KW-1185">Reference proteome</keyword>
<comment type="similarity">
    <text evidence="1 5">Belongs to the FlgD family.</text>
</comment>
<dbReference type="AlphaFoldDB" id="A0A4S3MSS1"/>
<keyword evidence="8" id="KW-0282">Flagellum</keyword>
<keyword evidence="8" id="KW-0966">Cell projection</keyword>
<feature type="region of interest" description="Disordered" evidence="6">
    <location>
        <begin position="1"/>
        <end position="23"/>
    </location>
</feature>
<keyword evidence="3 5" id="KW-1005">Bacterial flagellum biogenesis</keyword>
<evidence type="ECO:0000256" key="5">
    <source>
        <dbReference type="RuleBase" id="RU362076"/>
    </source>
</evidence>
<comment type="caution">
    <text evidence="8">The sequence shown here is derived from an EMBL/GenBank/DDBJ whole genome shotgun (WGS) entry which is preliminary data.</text>
</comment>
<name>A0A4S3MSS1_9RHOB</name>
<gene>
    <name evidence="8" type="primary">flgD</name>
    <name evidence="8" type="ORF">E7811_07490</name>
</gene>
<keyword evidence="8" id="KW-0969">Cilium</keyword>
<dbReference type="RefSeq" id="WP_136393899.1">
    <property type="nucleotide sequence ID" value="NZ_SSND01000001.1"/>
</dbReference>
<reference evidence="8 9" key="1">
    <citation type="submission" date="2019-04" db="EMBL/GenBank/DDBJ databases">
        <title>Draft genome sequence of Gemmobacter aestuarii sp. nov.</title>
        <authorList>
            <person name="Hameed A."/>
            <person name="Lin S.-Y."/>
            <person name="Shahina M."/>
            <person name="Lai W.-A."/>
            <person name="Young C.-C."/>
        </authorList>
    </citation>
    <scope>NUCLEOTIDE SEQUENCE [LARGE SCALE GENOMIC DNA]</scope>
    <source>
        <strain evidence="8 9">CC-PW-75</strain>
    </source>
</reference>
<feature type="compositionally biased region" description="Low complexity" evidence="6">
    <location>
        <begin position="1"/>
        <end position="10"/>
    </location>
</feature>
<evidence type="ECO:0000256" key="3">
    <source>
        <dbReference type="ARBA" id="ARBA00022795"/>
    </source>
</evidence>
<sequence length="224" mass="23651">MDVTPTNGTTPAPPPAGTPAAGGTMISSDFQTFLRMMTTQLQNQDPLNPIDSADYAVQLATFSGVEQQARTNQILQTMQTQMGLAGLAQLSGWVGQEGRVGGPVRVDGKAVTVSYRPASGADRVVLSVNDANGTLIAREELEPDGSTFLWTPRNAQGQPLADGSYSLTVESYSGEDLLSTDEVEHYALIREIRLAEGAPVVVLPDGREVPADQVTAIRTPPQGG</sequence>
<organism evidence="8 9">
    <name type="scientific">Aliigemmobacter aestuarii</name>
    <dbReference type="NCBI Taxonomy" id="1445661"/>
    <lineage>
        <taxon>Bacteria</taxon>
        <taxon>Pseudomonadati</taxon>
        <taxon>Pseudomonadota</taxon>
        <taxon>Alphaproteobacteria</taxon>
        <taxon>Rhodobacterales</taxon>
        <taxon>Paracoccaceae</taxon>
        <taxon>Aliigemmobacter</taxon>
    </lineage>
</organism>
<protein>
    <recommendedName>
        <fullName evidence="2 5">Basal-body rod modification protein FlgD</fullName>
    </recommendedName>
</protein>
<accession>A0A4S3MSS1</accession>
<evidence type="ECO:0000313" key="8">
    <source>
        <dbReference type="EMBL" id="THD85527.1"/>
    </source>
</evidence>
<dbReference type="Gene3D" id="2.60.40.4070">
    <property type="match status" value="1"/>
</dbReference>
<evidence type="ECO:0000259" key="7">
    <source>
        <dbReference type="Pfam" id="PF13860"/>
    </source>
</evidence>
<proteinExistence type="inferred from homology"/>
<dbReference type="InterPro" id="IPR005648">
    <property type="entry name" value="FlgD"/>
</dbReference>
<evidence type="ECO:0000256" key="2">
    <source>
        <dbReference type="ARBA" id="ARBA00016013"/>
    </source>
</evidence>
<dbReference type="InterPro" id="IPR025965">
    <property type="entry name" value="FlgD/Vpr_Ig-like"/>
</dbReference>